<comment type="similarity">
    <text evidence="1">Belongs to the peptidase C14B family.</text>
</comment>
<dbReference type="PANTHER" id="PTHR48104:SF30">
    <property type="entry name" value="METACASPASE-1"/>
    <property type="match status" value="1"/>
</dbReference>
<evidence type="ECO:0000313" key="4">
    <source>
        <dbReference type="Proteomes" id="UP000663853"/>
    </source>
</evidence>
<name>A0A8H3CXP5_9AGAM</name>
<gene>
    <name evidence="3" type="ORF">RDB_LOCUS116595</name>
</gene>
<dbReference type="InterPro" id="IPR050452">
    <property type="entry name" value="Metacaspase"/>
</dbReference>
<feature type="compositionally biased region" description="Basic and acidic residues" evidence="2">
    <location>
        <begin position="25"/>
        <end position="38"/>
    </location>
</feature>
<dbReference type="Gene3D" id="3.40.50.12660">
    <property type="match status" value="2"/>
</dbReference>
<proteinExistence type="inferred from homology"/>
<sequence>MSEEQGCNANEVMDDTKNLTMQEPRSSHPETDGPRSDSRSNSVEAIPSTLTDSEYIKFAIREGDNIKANQTPQEPVEQRALIVAPVYSEHDSDSMYGPLSETTRDARLVHELLVRRFRYHPKNIRILSDAVNQEELNQAAIYPTQDNILRSLDWLVNGARANDRRFFHCESLPSRLRNKMSDRQFAVSGHGINEETNAENGNISRIMLPVDLTSKEDTERRPQNMSSPVGRVTSQEIEKSHITYYRQFILTKASNYLGIRALDHVTAQDFNLKFAGLPAGCRLTCLMDCCHSGRMIGNVTKLGGSGFRLSGDLPPLNFNSLSVNLSKGGRDQEKAITLTEVLSDEERDRDQIKAETLTWGSAHSRQQSGHDFTYTCGLLIGVEQAFVDILGNEPAITVKELHRQIHTRVSEKSTHGNRQYVQLAMSPKETTVERQRDVLNERVAVWMTADSGVLEQ</sequence>
<dbReference type="PANTHER" id="PTHR48104">
    <property type="entry name" value="METACASPASE-4"/>
    <property type="match status" value="1"/>
</dbReference>
<organism evidence="3 4">
    <name type="scientific">Rhizoctonia solani</name>
    <dbReference type="NCBI Taxonomy" id="456999"/>
    <lineage>
        <taxon>Eukaryota</taxon>
        <taxon>Fungi</taxon>
        <taxon>Dikarya</taxon>
        <taxon>Basidiomycota</taxon>
        <taxon>Agaricomycotina</taxon>
        <taxon>Agaricomycetes</taxon>
        <taxon>Cantharellales</taxon>
        <taxon>Ceratobasidiaceae</taxon>
        <taxon>Rhizoctonia</taxon>
    </lineage>
</organism>
<evidence type="ECO:0000256" key="1">
    <source>
        <dbReference type="ARBA" id="ARBA00009005"/>
    </source>
</evidence>
<dbReference type="EMBL" id="CAJMXA010003571">
    <property type="protein sequence ID" value="CAE6503839.1"/>
    <property type="molecule type" value="Genomic_DNA"/>
</dbReference>
<dbReference type="GO" id="GO:0005737">
    <property type="term" value="C:cytoplasm"/>
    <property type="evidence" value="ECO:0007669"/>
    <property type="project" value="TreeGrafter"/>
</dbReference>
<dbReference type="GO" id="GO:0006508">
    <property type="term" value="P:proteolysis"/>
    <property type="evidence" value="ECO:0007669"/>
    <property type="project" value="TreeGrafter"/>
</dbReference>
<accession>A0A8H3CXP5</accession>
<evidence type="ECO:0000313" key="3">
    <source>
        <dbReference type="EMBL" id="CAE6503839.1"/>
    </source>
</evidence>
<dbReference type="AlphaFoldDB" id="A0A8H3CXP5"/>
<reference evidence="3" key="1">
    <citation type="submission" date="2021-01" db="EMBL/GenBank/DDBJ databases">
        <authorList>
            <person name="Kaushik A."/>
        </authorList>
    </citation>
    <scope>NUCLEOTIDE SEQUENCE</scope>
    <source>
        <strain evidence="3">AG6-10EEA</strain>
    </source>
</reference>
<dbReference type="Proteomes" id="UP000663853">
    <property type="component" value="Unassembled WGS sequence"/>
</dbReference>
<evidence type="ECO:0000256" key="2">
    <source>
        <dbReference type="SAM" id="MobiDB-lite"/>
    </source>
</evidence>
<feature type="region of interest" description="Disordered" evidence="2">
    <location>
        <begin position="1"/>
        <end position="47"/>
    </location>
</feature>
<dbReference type="GO" id="GO:0004197">
    <property type="term" value="F:cysteine-type endopeptidase activity"/>
    <property type="evidence" value="ECO:0007669"/>
    <property type="project" value="TreeGrafter"/>
</dbReference>
<comment type="caution">
    <text evidence="3">The sequence shown here is derived from an EMBL/GenBank/DDBJ whole genome shotgun (WGS) entry which is preliminary data.</text>
</comment>
<protein>
    <submittedName>
        <fullName evidence="3">Uncharacterized protein</fullName>
    </submittedName>
</protein>